<keyword evidence="2" id="KW-1185">Reference proteome</keyword>
<evidence type="ECO:0000313" key="2">
    <source>
        <dbReference type="Proteomes" id="UP000887013"/>
    </source>
</evidence>
<dbReference type="AlphaFoldDB" id="A0A8X6U9E5"/>
<sequence length="74" mass="8604">MEEGIQDGTHKRTAFIETAWSLQNKYEEFPRRVTATEISYGFVVMDLPCLLKRRGKGHCDNWNIDPIHSYIVSC</sequence>
<name>A0A8X6U9E5_NEPPI</name>
<gene>
    <name evidence="1" type="ORF">NPIL_103521</name>
</gene>
<comment type="caution">
    <text evidence="1">The sequence shown here is derived from an EMBL/GenBank/DDBJ whole genome shotgun (WGS) entry which is preliminary data.</text>
</comment>
<reference evidence="1" key="1">
    <citation type="submission" date="2020-08" db="EMBL/GenBank/DDBJ databases">
        <title>Multicomponent nature underlies the extraordinary mechanical properties of spider dragline silk.</title>
        <authorList>
            <person name="Kono N."/>
            <person name="Nakamura H."/>
            <person name="Mori M."/>
            <person name="Yoshida Y."/>
            <person name="Ohtoshi R."/>
            <person name="Malay A.D."/>
            <person name="Moran D.A.P."/>
            <person name="Tomita M."/>
            <person name="Numata K."/>
            <person name="Arakawa K."/>
        </authorList>
    </citation>
    <scope>NUCLEOTIDE SEQUENCE</scope>
</reference>
<organism evidence="1 2">
    <name type="scientific">Nephila pilipes</name>
    <name type="common">Giant wood spider</name>
    <name type="synonym">Nephila maculata</name>
    <dbReference type="NCBI Taxonomy" id="299642"/>
    <lineage>
        <taxon>Eukaryota</taxon>
        <taxon>Metazoa</taxon>
        <taxon>Ecdysozoa</taxon>
        <taxon>Arthropoda</taxon>
        <taxon>Chelicerata</taxon>
        <taxon>Arachnida</taxon>
        <taxon>Araneae</taxon>
        <taxon>Araneomorphae</taxon>
        <taxon>Entelegynae</taxon>
        <taxon>Araneoidea</taxon>
        <taxon>Nephilidae</taxon>
        <taxon>Nephila</taxon>
    </lineage>
</organism>
<accession>A0A8X6U9E5</accession>
<evidence type="ECO:0000313" key="1">
    <source>
        <dbReference type="EMBL" id="GFT94803.1"/>
    </source>
</evidence>
<proteinExistence type="predicted"/>
<protein>
    <submittedName>
        <fullName evidence="1">Uncharacterized protein</fullName>
    </submittedName>
</protein>
<dbReference type="Proteomes" id="UP000887013">
    <property type="component" value="Unassembled WGS sequence"/>
</dbReference>
<dbReference type="EMBL" id="BMAW01025985">
    <property type="protein sequence ID" value="GFT94803.1"/>
    <property type="molecule type" value="Genomic_DNA"/>
</dbReference>